<evidence type="ECO:0008006" key="3">
    <source>
        <dbReference type="Google" id="ProtNLM"/>
    </source>
</evidence>
<proteinExistence type="predicted"/>
<reference evidence="1 2" key="1">
    <citation type="submission" date="2024-04" db="EMBL/GenBank/DDBJ databases">
        <title>Defined microbial consortia suppress multidrug-resistant proinflammatory Enterobacteriaceae via ecological control.</title>
        <authorList>
            <person name="Furuichi M."/>
            <person name="Kawaguchi T."/>
            <person name="Pust M."/>
            <person name="Yasuma K."/>
            <person name="Plichta D."/>
            <person name="Hasegawa N."/>
            <person name="Ohya T."/>
            <person name="Bhattarai S."/>
            <person name="Sasajima S."/>
            <person name="Aoto Y."/>
            <person name="Tuganbaev T."/>
            <person name="Yaginuma M."/>
            <person name="Ueda M."/>
            <person name="Okahashi N."/>
            <person name="Amafuji K."/>
            <person name="Kiridooshi Y."/>
            <person name="Sugita K."/>
            <person name="Strazar M."/>
            <person name="Skelly A."/>
            <person name="Suda W."/>
            <person name="Hattori M."/>
            <person name="Nakamoto N."/>
            <person name="Caballero S."/>
            <person name="Norman J."/>
            <person name="Olle B."/>
            <person name="Tanoue T."/>
            <person name="Arita M."/>
            <person name="Bucci V."/>
            <person name="Atarashi K."/>
            <person name="Xavier R."/>
            <person name="Honda K."/>
        </authorList>
    </citation>
    <scope>NUCLEOTIDE SEQUENCE [LARGE SCALE GENOMIC DNA]</scope>
    <source>
        <strain evidence="2">k34-0107-D12</strain>
    </source>
</reference>
<comment type="caution">
    <text evidence="1">The sequence shown here is derived from an EMBL/GenBank/DDBJ whole genome shotgun (WGS) entry which is preliminary data.</text>
</comment>
<protein>
    <recommendedName>
        <fullName evidence="3">Metallothionein</fullName>
    </recommendedName>
</protein>
<accession>A0ABQ0BVR4</accession>
<keyword evidence="2" id="KW-1185">Reference proteome</keyword>
<evidence type="ECO:0000313" key="1">
    <source>
        <dbReference type="EMBL" id="GAA6500482.1"/>
    </source>
</evidence>
<sequence length="50" mass="5880">MVKEDCPCKKKSCERHGNCDACKAYHAESKRKRPCERKKKAFLSIKHRTD</sequence>
<dbReference type="EMBL" id="BAABZQ010000001">
    <property type="protein sequence ID" value="GAA6500482.1"/>
    <property type="molecule type" value="Genomic_DNA"/>
</dbReference>
<evidence type="ECO:0000313" key="2">
    <source>
        <dbReference type="Proteomes" id="UP001600941"/>
    </source>
</evidence>
<name>A0ABQ0BVR4_9FIRM</name>
<organism evidence="1 2">
    <name type="scientific">Blautia parvula</name>
    <dbReference type="NCBI Taxonomy" id="2877527"/>
    <lineage>
        <taxon>Bacteria</taxon>
        <taxon>Bacillati</taxon>
        <taxon>Bacillota</taxon>
        <taxon>Clostridia</taxon>
        <taxon>Lachnospirales</taxon>
        <taxon>Lachnospiraceae</taxon>
        <taxon>Blautia</taxon>
    </lineage>
</organism>
<gene>
    <name evidence="1" type="ORF">K340107D12_32980</name>
</gene>
<dbReference type="Proteomes" id="UP001600941">
    <property type="component" value="Unassembled WGS sequence"/>
</dbReference>